<organism evidence="1 2">
    <name type="scientific">Candidatus Kuenenbacteria bacterium GW2011_GWA2_42_15</name>
    <dbReference type="NCBI Taxonomy" id="1618677"/>
    <lineage>
        <taxon>Bacteria</taxon>
        <taxon>Candidatus Kueneniibacteriota</taxon>
    </lineage>
</organism>
<comment type="caution">
    <text evidence="1">The sequence shown here is derived from an EMBL/GenBank/DDBJ whole genome shotgun (WGS) entry which is preliminary data.</text>
</comment>
<dbReference type="AlphaFoldDB" id="A0A0G1B143"/>
<accession>A0A0G1B143</accession>
<name>A0A0G1B143_9BACT</name>
<evidence type="ECO:0000313" key="2">
    <source>
        <dbReference type="Proteomes" id="UP000034516"/>
    </source>
</evidence>
<dbReference type="EMBL" id="LCCW01000048">
    <property type="protein sequence ID" value="KKS40056.1"/>
    <property type="molecule type" value="Genomic_DNA"/>
</dbReference>
<evidence type="ECO:0000313" key="1">
    <source>
        <dbReference type="EMBL" id="KKS40056.1"/>
    </source>
</evidence>
<sequence length="75" mass="8461">MTKFRQARGFFKSNGTHAATVRRKFADQMSDMHIIKFKPPSRLPDGQVGEVQVQTAFPPAGRAGRRGDRSIIKQF</sequence>
<dbReference type="Proteomes" id="UP000034516">
    <property type="component" value="Unassembled WGS sequence"/>
</dbReference>
<reference evidence="1 2" key="1">
    <citation type="journal article" date="2015" name="Nature">
        <title>rRNA introns, odd ribosomes, and small enigmatic genomes across a large radiation of phyla.</title>
        <authorList>
            <person name="Brown C.T."/>
            <person name="Hug L.A."/>
            <person name="Thomas B.C."/>
            <person name="Sharon I."/>
            <person name="Castelle C.J."/>
            <person name="Singh A."/>
            <person name="Wilkins M.J."/>
            <person name="Williams K.H."/>
            <person name="Banfield J.F."/>
        </authorList>
    </citation>
    <scope>NUCLEOTIDE SEQUENCE [LARGE SCALE GENOMIC DNA]</scope>
</reference>
<proteinExistence type="predicted"/>
<gene>
    <name evidence="1" type="ORF">UV02_C0048G0008</name>
</gene>
<protein>
    <submittedName>
        <fullName evidence="1">Uncharacterized protein</fullName>
    </submittedName>
</protein>